<protein>
    <submittedName>
        <fullName evidence="7">TonB family protein</fullName>
    </submittedName>
</protein>
<evidence type="ECO:0000313" key="8">
    <source>
        <dbReference type="Proteomes" id="UP000620874"/>
    </source>
</evidence>
<evidence type="ECO:0000256" key="3">
    <source>
        <dbReference type="ARBA" id="ARBA00022989"/>
    </source>
</evidence>
<gene>
    <name evidence="7" type="ORF">H9625_12835</name>
</gene>
<sequence length="277" mass="29443">MKRSKLIGLIGTVVLHVAILVFLYLYVLTLPPKQEEGGVPVMLGNTETGEGDADPYTLTEVDLLPQPETAEQEASLPDGGDDSPLITQADEPSLQVKKEEPRQEQKQKETSDVKPKKTTEHPKPKEKTEAEKRAEAERAAAQAASSKVAGAFGKGSKMGSTGNGSGEGMQGSPTGNGKEGKTSGVGASGVFDLNGRSLGTEGLPLPAYNVQDEGRVVVTIVVNPAGKVISTQINKRTNTVNPTLRRAAEEAARRAQFNRVDGVNNQSGTITYYFKLK</sequence>
<dbReference type="SUPFAM" id="SSF74653">
    <property type="entry name" value="TolA/TonB C-terminal domain"/>
    <property type="match status" value="1"/>
</dbReference>
<accession>A0ABR8YB45</accession>
<reference evidence="7 8" key="1">
    <citation type="submission" date="2020-08" db="EMBL/GenBank/DDBJ databases">
        <title>A Genomic Blueprint of the Chicken Gut Microbiome.</title>
        <authorList>
            <person name="Gilroy R."/>
            <person name="Ravi A."/>
            <person name="Getino M."/>
            <person name="Pursley I."/>
            <person name="Horton D.L."/>
            <person name="Alikhan N.-F."/>
            <person name="Baker D."/>
            <person name="Gharbi K."/>
            <person name="Hall N."/>
            <person name="Watson M."/>
            <person name="Adriaenssens E.M."/>
            <person name="Foster-Nyarko E."/>
            <person name="Jarju S."/>
            <person name="Secka A."/>
            <person name="Antonio M."/>
            <person name="Oren A."/>
            <person name="Chaudhuri R."/>
            <person name="La Ragione R.M."/>
            <person name="Hildebrand F."/>
            <person name="Pallen M.J."/>
        </authorList>
    </citation>
    <scope>NUCLEOTIDE SEQUENCE [LARGE SCALE GENOMIC DNA]</scope>
    <source>
        <strain evidence="7 8">Sa1CVN1</strain>
    </source>
</reference>
<dbReference type="EMBL" id="JACSPP010000047">
    <property type="protein sequence ID" value="MBD8041306.1"/>
    <property type="molecule type" value="Genomic_DNA"/>
</dbReference>
<organism evidence="7 8">
    <name type="scientific">Phocaeicola intestinalis</name>
    <dbReference type="NCBI Taxonomy" id="2762212"/>
    <lineage>
        <taxon>Bacteria</taxon>
        <taxon>Pseudomonadati</taxon>
        <taxon>Bacteroidota</taxon>
        <taxon>Bacteroidia</taxon>
        <taxon>Bacteroidales</taxon>
        <taxon>Bacteroidaceae</taxon>
        <taxon>Phocaeicola</taxon>
    </lineage>
</organism>
<evidence type="ECO:0000256" key="6">
    <source>
        <dbReference type="SAM" id="Phobius"/>
    </source>
</evidence>
<dbReference type="NCBIfam" id="TIGR01352">
    <property type="entry name" value="tonB_Cterm"/>
    <property type="match status" value="1"/>
</dbReference>
<evidence type="ECO:0000313" key="7">
    <source>
        <dbReference type="EMBL" id="MBD8041306.1"/>
    </source>
</evidence>
<feature type="region of interest" description="Disordered" evidence="5">
    <location>
        <begin position="35"/>
        <end position="188"/>
    </location>
</feature>
<comment type="subcellular location">
    <subcellularLocation>
        <location evidence="1">Membrane</location>
        <topology evidence="1">Single-pass membrane protein</topology>
    </subcellularLocation>
</comment>
<feature type="transmembrane region" description="Helical" evidence="6">
    <location>
        <begin position="7"/>
        <end position="27"/>
    </location>
</feature>
<evidence type="ECO:0000256" key="4">
    <source>
        <dbReference type="ARBA" id="ARBA00023136"/>
    </source>
</evidence>
<name>A0ABR8YB45_9BACT</name>
<keyword evidence="4 6" id="KW-0472">Membrane</keyword>
<keyword evidence="3 6" id="KW-1133">Transmembrane helix</keyword>
<comment type="caution">
    <text evidence="7">The sequence shown here is derived from an EMBL/GenBank/DDBJ whole genome shotgun (WGS) entry which is preliminary data.</text>
</comment>
<proteinExistence type="predicted"/>
<keyword evidence="8" id="KW-1185">Reference proteome</keyword>
<evidence type="ECO:0000256" key="2">
    <source>
        <dbReference type="ARBA" id="ARBA00022692"/>
    </source>
</evidence>
<keyword evidence="2 6" id="KW-0812">Transmembrane</keyword>
<feature type="compositionally biased region" description="Basic and acidic residues" evidence="5">
    <location>
        <begin position="96"/>
        <end position="138"/>
    </location>
</feature>
<dbReference type="InterPro" id="IPR006260">
    <property type="entry name" value="TonB/TolA_C"/>
</dbReference>
<dbReference type="Gene3D" id="3.30.1150.10">
    <property type="match status" value="1"/>
</dbReference>
<evidence type="ECO:0000256" key="1">
    <source>
        <dbReference type="ARBA" id="ARBA00004167"/>
    </source>
</evidence>
<evidence type="ECO:0000256" key="5">
    <source>
        <dbReference type="SAM" id="MobiDB-lite"/>
    </source>
</evidence>
<dbReference type="RefSeq" id="WP_022041310.1">
    <property type="nucleotide sequence ID" value="NZ_JACSPP010000047.1"/>
</dbReference>
<dbReference type="Proteomes" id="UP000620874">
    <property type="component" value="Unassembled WGS sequence"/>
</dbReference>